<dbReference type="InterPro" id="IPR029065">
    <property type="entry name" value="Enolase_C-like"/>
</dbReference>
<dbReference type="InterPro" id="IPR013342">
    <property type="entry name" value="Mandelate_racemase_C"/>
</dbReference>
<reference evidence="5" key="1">
    <citation type="journal article" date="2014" name="Int. J. Syst. Evol. Microbiol.">
        <title>Complete genome sequence of Corynebacterium casei LMG S-19264T (=DSM 44701T), isolated from a smear-ripened cheese.</title>
        <authorList>
            <consortium name="US DOE Joint Genome Institute (JGI-PGF)"/>
            <person name="Walter F."/>
            <person name="Albersmeier A."/>
            <person name="Kalinowski J."/>
            <person name="Ruckert C."/>
        </authorList>
    </citation>
    <scope>NUCLEOTIDE SEQUENCE</scope>
    <source>
        <strain evidence="5">CGMCC 1.15320</strain>
    </source>
</reference>
<evidence type="ECO:0000313" key="6">
    <source>
        <dbReference type="Proteomes" id="UP000636264"/>
    </source>
</evidence>
<dbReference type="GO" id="GO:0016052">
    <property type="term" value="P:carbohydrate catabolic process"/>
    <property type="evidence" value="ECO:0007669"/>
    <property type="project" value="TreeGrafter"/>
</dbReference>
<protein>
    <submittedName>
        <fullName evidence="5">Mandelate racemase</fullName>
    </submittedName>
</protein>
<dbReference type="Gene3D" id="3.30.390.10">
    <property type="entry name" value="Enolase-like, N-terminal domain"/>
    <property type="match status" value="1"/>
</dbReference>
<feature type="domain" description="Mandelate racemase/muconate lactonizing enzyme C-terminal" evidence="4">
    <location>
        <begin position="153"/>
        <end position="249"/>
    </location>
</feature>
<keyword evidence="2" id="KW-0479">Metal-binding</keyword>
<dbReference type="GO" id="GO:0000287">
    <property type="term" value="F:magnesium ion binding"/>
    <property type="evidence" value="ECO:0007669"/>
    <property type="project" value="TreeGrafter"/>
</dbReference>
<dbReference type="SUPFAM" id="SSF51604">
    <property type="entry name" value="Enolase C-terminal domain-like"/>
    <property type="match status" value="1"/>
</dbReference>
<proteinExistence type="predicted"/>
<dbReference type="AlphaFoldDB" id="A0A916RSR8"/>
<evidence type="ECO:0000256" key="1">
    <source>
        <dbReference type="ARBA" id="ARBA00001946"/>
    </source>
</evidence>
<accession>A0A916RSR8</accession>
<dbReference type="InterPro" id="IPR046945">
    <property type="entry name" value="RHMD-like"/>
</dbReference>
<comment type="caution">
    <text evidence="5">The sequence shown here is derived from an EMBL/GenBank/DDBJ whole genome shotgun (WGS) entry which is preliminary data.</text>
</comment>
<evidence type="ECO:0000313" key="5">
    <source>
        <dbReference type="EMBL" id="GGA65604.1"/>
    </source>
</evidence>
<evidence type="ECO:0000256" key="2">
    <source>
        <dbReference type="ARBA" id="ARBA00022723"/>
    </source>
</evidence>
<reference evidence="5" key="2">
    <citation type="submission" date="2020-09" db="EMBL/GenBank/DDBJ databases">
        <authorList>
            <person name="Sun Q."/>
            <person name="Zhou Y."/>
        </authorList>
    </citation>
    <scope>NUCLEOTIDE SEQUENCE</scope>
    <source>
        <strain evidence="5">CGMCC 1.15320</strain>
    </source>
</reference>
<dbReference type="GO" id="GO:0016836">
    <property type="term" value="F:hydro-lyase activity"/>
    <property type="evidence" value="ECO:0007669"/>
    <property type="project" value="TreeGrafter"/>
</dbReference>
<dbReference type="PANTHER" id="PTHR13794">
    <property type="entry name" value="ENOLASE SUPERFAMILY, MANDELATE RACEMASE"/>
    <property type="match status" value="1"/>
</dbReference>
<dbReference type="SMART" id="SM00922">
    <property type="entry name" value="MR_MLE"/>
    <property type="match status" value="1"/>
</dbReference>
<name>A0A916RSR8_9HYPH</name>
<dbReference type="RefSeq" id="WP_244630315.1">
    <property type="nucleotide sequence ID" value="NZ_BMIF01000005.1"/>
</dbReference>
<dbReference type="Pfam" id="PF02746">
    <property type="entry name" value="MR_MLE_N"/>
    <property type="match status" value="1"/>
</dbReference>
<evidence type="ECO:0000259" key="4">
    <source>
        <dbReference type="SMART" id="SM00922"/>
    </source>
</evidence>
<evidence type="ECO:0000256" key="3">
    <source>
        <dbReference type="ARBA" id="ARBA00022842"/>
    </source>
</evidence>
<dbReference type="InterPro" id="IPR036849">
    <property type="entry name" value="Enolase-like_C_sf"/>
</dbReference>
<dbReference type="PANTHER" id="PTHR13794:SF58">
    <property type="entry name" value="MITOCHONDRIAL ENOLASE SUPERFAMILY MEMBER 1"/>
    <property type="match status" value="1"/>
</dbReference>
<keyword evidence="3" id="KW-0460">Magnesium</keyword>
<dbReference type="SFLD" id="SFLDG00179">
    <property type="entry name" value="mandelate_racemase"/>
    <property type="match status" value="1"/>
</dbReference>
<dbReference type="EMBL" id="BMIF01000005">
    <property type="protein sequence ID" value="GGA65604.1"/>
    <property type="molecule type" value="Genomic_DNA"/>
</dbReference>
<dbReference type="InterPro" id="IPR013341">
    <property type="entry name" value="Mandelate_racemase_N_dom"/>
</dbReference>
<gene>
    <name evidence="5" type="ORF">GCM10011385_19310</name>
</gene>
<dbReference type="Proteomes" id="UP000636264">
    <property type="component" value="Unassembled WGS sequence"/>
</dbReference>
<sequence>MPQPAAFPHENIKITDVSLTIFRWTGLPKVTYTRNSTADDGDVHLGLLTISTDAGIDGHAFLGSSFRPVDIDARGLIDNLKPLVMGENPLDRDRLYQLLMTQNRSVMFRPIGAMDIALWDIAGKVAGLPIHRLLGTRRNSLPAYASSSTLHSIDDYVQQALESKAAGYRAYKMHPPKDRALHIPMLRQVREAVGDDFPLMYDPAAIYSYADALKIGRILEELNYVWYEDPMPVDDMYNYTKLCADLDIMVMTTEYSWGGFLGYPAWISARATDALRGDVALKGGITGVVKSIHLAEAFNMKYELHHGGNSLNNIANAHVALATANCDYFEVILPDIVQKYAVINELALDENGHISPPDGPGLGAQIDFELIERMKVTVMQ</sequence>
<organism evidence="5 6">
    <name type="scientific">Nitratireductor aestuarii</name>
    <dbReference type="NCBI Taxonomy" id="1735103"/>
    <lineage>
        <taxon>Bacteria</taxon>
        <taxon>Pseudomonadati</taxon>
        <taxon>Pseudomonadota</taxon>
        <taxon>Alphaproteobacteria</taxon>
        <taxon>Hyphomicrobiales</taxon>
        <taxon>Phyllobacteriaceae</taxon>
        <taxon>Nitratireductor</taxon>
    </lineage>
</organism>
<dbReference type="SUPFAM" id="SSF54826">
    <property type="entry name" value="Enolase N-terminal domain-like"/>
    <property type="match status" value="1"/>
</dbReference>
<dbReference type="InterPro" id="IPR029017">
    <property type="entry name" value="Enolase-like_N"/>
</dbReference>
<dbReference type="Pfam" id="PF13378">
    <property type="entry name" value="MR_MLE_C"/>
    <property type="match status" value="1"/>
</dbReference>
<comment type="cofactor">
    <cofactor evidence="1">
        <name>Mg(2+)</name>
        <dbReference type="ChEBI" id="CHEBI:18420"/>
    </cofactor>
</comment>
<keyword evidence="6" id="KW-1185">Reference proteome</keyword>
<dbReference type="SFLD" id="SFLDS00001">
    <property type="entry name" value="Enolase"/>
    <property type="match status" value="1"/>
</dbReference>
<dbReference type="Gene3D" id="3.20.20.120">
    <property type="entry name" value="Enolase-like C-terminal domain"/>
    <property type="match status" value="1"/>
</dbReference>